<dbReference type="Pfam" id="PF00392">
    <property type="entry name" value="GntR"/>
    <property type="match status" value="1"/>
</dbReference>
<dbReference type="CDD" id="cd07377">
    <property type="entry name" value="WHTH_GntR"/>
    <property type="match status" value="1"/>
</dbReference>
<dbReference type="InterPro" id="IPR036390">
    <property type="entry name" value="WH_DNA-bd_sf"/>
</dbReference>
<dbReference type="PROSITE" id="PS50949">
    <property type="entry name" value="HTH_GNTR"/>
    <property type="match status" value="1"/>
</dbReference>
<dbReference type="Proteomes" id="UP000264215">
    <property type="component" value="Unassembled WGS sequence"/>
</dbReference>
<dbReference type="Gene3D" id="1.10.10.10">
    <property type="entry name" value="Winged helix-like DNA-binding domain superfamily/Winged helix DNA-binding domain"/>
    <property type="match status" value="1"/>
</dbReference>
<dbReference type="InterPro" id="IPR046335">
    <property type="entry name" value="LacI/GalR-like_sensor"/>
</dbReference>
<dbReference type="Gene3D" id="3.40.50.2300">
    <property type="match status" value="2"/>
</dbReference>
<dbReference type="GO" id="GO:0003700">
    <property type="term" value="F:DNA-binding transcription factor activity"/>
    <property type="evidence" value="ECO:0007669"/>
    <property type="project" value="InterPro"/>
</dbReference>
<keyword evidence="3" id="KW-0238">DNA-binding</keyword>
<evidence type="ECO:0000313" key="6">
    <source>
        <dbReference type="EMBL" id="HCO70303.1"/>
    </source>
</evidence>
<dbReference type="CDD" id="cd01541">
    <property type="entry name" value="PBP1_AraR"/>
    <property type="match status" value="1"/>
</dbReference>
<dbReference type="PANTHER" id="PTHR30146">
    <property type="entry name" value="LACI-RELATED TRANSCRIPTIONAL REPRESSOR"/>
    <property type="match status" value="1"/>
</dbReference>
<keyword evidence="1" id="KW-0678">Repressor</keyword>
<evidence type="ECO:0000313" key="7">
    <source>
        <dbReference type="Proteomes" id="UP000264215"/>
    </source>
</evidence>
<evidence type="ECO:0000259" key="5">
    <source>
        <dbReference type="PROSITE" id="PS50949"/>
    </source>
</evidence>
<dbReference type="InterPro" id="IPR028082">
    <property type="entry name" value="Peripla_BP_I"/>
</dbReference>
<keyword evidence="2" id="KW-0805">Transcription regulation</keyword>
<dbReference type="SUPFAM" id="SSF53822">
    <property type="entry name" value="Periplasmic binding protein-like I"/>
    <property type="match status" value="1"/>
</dbReference>
<gene>
    <name evidence="6" type="ORF">DIT26_06985</name>
</gene>
<evidence type="ECO:0000256" key="3">
    <source>
        <dbReference type="ARBA" id="ARBA00023125"/>
    </source>
</evidence>
<organism evidence="6 7">
    <name type="scientific">Mesotoga infera</name>
    <dbReference type="NCBI Taxonomy" id="1236046"/>
    <lineage>
        <taxon>Bacteria</taxon>
        <taxon>Thermotogati</taxon>
        <taxon>Thermotogota</taxon>
        <taxon>Thermotogae</taxon>
        <taxon>Kosmotogales</taxon>
        <taxon>Kosmotogaceae</taxon>
        <taxon>Mesotoga</taxon>
    </lineage>
</organism>
<evidence type="ECO:0000256" key="4">
    <source>
        <dbReference type="ARBA" id="ARBA00023163"/>
    </source>
</evidence>
<dbReference type="AlphaFoldDB" id="A0A3D3TPB0"/>
<dbReference type="GO" id="GO:0000976">
    <property type="term" value="F:transcription cis-regulatory region binding"/>
    <property type="evidence" value="ECO:0007669"/>
    <property type="project" value="TreeGrafter"/>
</dbReference>
<dbReference type="InterPro" id="IPR036388">
    <property type="entry name" value="WH-like_DNA-bd_sf"/>
</dbReference>
<dbReference type="PRINTS" id="PR00035">
    <property type="entry name" value="HTHGNTR"/>
</dbReference>
<dbReference type="EMBL" id="DQBS01000158">
    <property type="protein sequence ID" value="HCO70303.1"/>
    <property type="molecule type" value="Genomic_DNA"/>
</dbReference>
<proteinExistence type="predicted"/>
<dbReference type="PANTHER" id="PTHR30146:SF148">
    <property type="entry name" value="HTH-TYPE TRANSCRIPTIONAL REPRESSOR PURR-RELATED"/>
    <property type="match status" value="1"/>
</dbReference>
<reference evidence="6 7" key="1">
    <citation type="journal article" date="2018" name="Nat. Biotechnol.">
        <title>A standardized bacterial taxonomy based on genome phylogeny substantially revises the tree of life.</title>
        <authorList>
            <person name="Parks D.H."/>
            <person name="Chuvochina M."/>
            <person name="Waite D.W."/>
            <person name="Rinke C."/>
            <person name="Skarshewski A."/>
            <person name="Chaumeil P.A."/>
            <person name="Hugenholtz P."/>
        </authorList>
    </citation>
    <scope>NUCLEOTIDE SEQUENCE [LARGE SCALE GENOMIC DNA]</scope>
    <source>
        <strain evidence="6">UBA9905</strain>
    </source>
</reference>
<dbReference type="InterPro" id="IPR033532">
    <property type="entry name" value="AraR_ligand_bind_dom"/>
</dbReference>
<keyword evidence="4" id="KW-0804">Transcription</keyword>
<dbReference type="InterPro" id="IPR000524">
    <property type="entry name" value="Tscrpt_reg_HTH_GntR"/>
</dbReference>
<protein>
    <submittedName>
        <fullName evidence="6">GntR family transcriptional regulator</fullName>
    </submittedName>
</protein>
<accession>A0A3D3TPB0</accession>
<comment type="caution">
    <text evidence="6">The sequence shown here is derived from an EMBL/GenBank/DDBJ whole genome shotgun (WGS) entry which is preliminary data.</text>
</comment>
<evidence type="ECO:0000256" key="2">
    <source>
        <dbReference type="ARBA" id="ARBA00023015"/>
    </source>
</evidence>
<evidence type="ECO:0000256" key="1">
    <source>
        <dbReference type="ARBA" id="ARBA00022491"/>
    </source>
</evidence>
<name>A0A3D3TPB0_9BACT</name>
<dbReference type="Pfam" id="PF13377">
    <property type="entry name" value="Peripla_BP_3"/>
    <property type="match status" value="1"/>
</dbReference>
<dbReference type="SMART" id="SM00345">
    <property type="entry name" value="HTH_GNTR"/>
    <property type="match status" value="1"/>
</dbReference>
<sequence length="359" mass="40415">MGAIAITPKYTVIERYLLEELKSGKYAVGDKLPTEKELMKKFSASRETVRKALDRLSFKAAIVRRPGLGTFVSYGRDNHLVGILVQQITSYIFPYIVLGAEDHLFRNEYKMLLGNSSEDPVKERQILSEWIESGVKGLIIDPVYSATKRSNKDLVKSMAKSGVKIVLVHSDWNIDHVSCNVLDDAYGGEKASEIFFEYGHQRVAVIYKSTHLPGVIRAKSFVDRCKQLGFTKIYEKSFNVSEFTGAPMQIAHELMSLPAQLRPTAVFCYNDATALQLQLVAKRLALNIPEDISVIGFDDGPIGDFREVLTTFYHPKEEVGRKSAEILLDMLNGSNTHRVVHKPELIERSSVAKVKEYPR</sequence>
<dbReference type="SUPFAM" id="SSF46785">
    <property type="entry name" value="Winged helix' DNA-binding domain"/>
    <property type="match status" value="1"/>
</dbReference>
<feature type="domain" description="HTH gntR-type" evidence="5">
    <location>
        <begin position="7"/>
        <end position="75"/>
    </location>
</feature>